<dbReference type="EMBL" id="LGST01000016">
    <property type="protein sequence ID" value="KNE00910.1"/>
    <property type="molecule type" value="Genomic_DNA"/>
</dbReference>
<dbReference type="Proteomes" id="UP000037122">
    <property type="component" value="Unassembled WGS sequence"/>
</dbReference>
<gene>
    <name evidence="1" type="ORF">QG37_01780</name>
</gene>
<dbReference type="AlphaFoldDB" id="A0A0L0P3U1"/>
<protein>
    <submittedName>
        <fullName evidence="1">Uncharacterized protein</fullName>
    </submittedName>
</protein>
<comment type="caution">
    <text evidence="1">The sequence shown here is derived from an EMBL/GenBank/DDBJ whole genome shotgun (WGS) entry which is preliminary data.</text>
</comment>
<proteinExistence type="predicted"/>
<evidence type="ECO:0000313" key="1">
    <source>
        <dbReference type="EMBL" id="KNE00910.1"/>
    </source>
</evidence>
<evidence type="ECO:0000313" key="2">
    <source>
        <dbReference type="Proteomes" id="UP000037122"/>
    </source>
</evidence>
<accession>A0A0L0P3U1</accession>
<sequence length="72" mass="8324">MFSGRGMKEQARAQRTFNYESTASGAREALKMVAKAFRIPRNICTYTTLRIHKRCDCNTKSQEKLDFFSILV</sequence>
<name>A0A0L0P3U1_CANAR</name>
<dbReference type="VEuPathDB" id="FungiDB:QG37_01780"/>
<reference evidence="2" key="1">
    <citation type="journal article" date="2015" name="BMC Genomics">
        <title>Draft genome of a commonly misdiagnosed multidrug resistant pathogen Candida auris.</title>
        <authorList>
            <person name="Chatterjee S."/>
            <person name="Alampalli S.V."/>
            <person name="Nageshan R.K."/>
            <person name="Chettiar S.T."/>
            <person name="Joshi S."/>
            <person name="Tatu U.S."/>
        </authorList>
    </citation>
    <scope>NUCLEOTIDE SEQUENCE [LARGE SCALE GENOMIC DNA]</scope>
    <source>
        <strain evidence="2">6684</strain>
    </source>
</reference>
<organism evidence="1 2">
    <name type="scientific">Candidozyma auris</name>
    <name type="common">Yeast</name>
    <name type="synonym">Candida auris</name>
    <dbReference type="NCBI Taxonomy" id="498019"/>
    <lineage>
        <taxon>Eukaryota</taxon>
        <taxon>Fungi</taxon>
        <taxon>Dikarya</taxon>
        <taxon>Ascomycota</taxon>
        <taxon>Saccharomycotina</taxon>
        <taxon>Pichiomycetes</taxon>
        <taxon>Metschnikowiaceae</taxon>
        <taxon>Candidozyma</taxon>
    </lineage>
</organism>